<reference evidence="1 2" key="1">
    <citation type="submission" date="2019-08" db="EMBL/GenBank/DDBJ databases">
        <title>Deep-cultivation of Planctomycetes and their phenomic and genomic characterization uncovers novel biology.</title>
        <authorList>
            <person name="Wiegand S."/>
            <person name="Jogler M."/>
            <person name="Boedeker C."/>
            <person name="Pinto D."/>
            <person name="Vollmers J."/>
            <person name="Rivas-Marin E."/>
            <person name="Kohn T."/>
            <person name="Peeters S.H."/>
            <person name="Heuer A."/>
            <person name="Rast P."/>
            <person name="Oberbeckmann S."/>
            <person name="Bunk B."/>
            <person name="Jeske O."/>
            <person name="Meyerdierks A."/>
            <person name="Storesund J.E."/>
            <person name="Kallscheuer N."/>
            <person name="Luecker S."/>
            <person name="Lage O.M."/>
            <person name="Pohl T."/>
            <person name="Merkel B.J."/>
            <person name="Hornburger P."/>
            <person name="Mueller R.-W."/>
            <person name="Bruemmer F."/>
            <person name="Labrenz M."/>
            <person name="Spormann A.M."/>
            <person name="Op Den Camp H."/>
            <person name="Overmann J."/>
            <person name="Amann R."/>
            <person name="Jetten M.S.M."/>
            <person name="Mascher T."/>
            <person name="Medema M.H."/>
            <person name="Devos D.P."/>
            <person name="Kaster A.-K."/>
            <person name="Ovreas L."/>
            <person name="Rohde M."/>
            <person name="Galperin M.Y."/>
            <person name="Jogler C."/>
        </authorList>
    </citation>
    <scope>NUCLEOTIDE SEQUENCE [LARGE SCALE GENOMIC DNA]</scope>
    <source>
        <strain evidence="1 2">LF1</strain>
    </source>
</reference>
<dbReference type="AlphaFoldDB" id="A0A5B1CMN3"/>
<dbReference type="RefSeq" id="WP_068258207.1">
    <property type="nucleotide sequence ID" value="NZ_LWSK01000003.1"/>
</dbReference>
<accession>A0A5B1CMN3</accession>
<dbReference type="OrthoDB" id="9901464at2"/>
<sequence>MKPLEVGENFVISRLNDDTFWDGFRFVDDLASAKRFESHSGAIIEICEIEDQYGESAKQRTYILPVTVTVTGNVTRNEIGEFLESAAKLIMNRDDFGNGPSPESYVEPEIHWHFIKEMPNRLDEDPDEPDFSWGYFIDPDDL</sequence>
<protein>
    <submittedName>
        <fullName evidence="1">Uncharacterized protein</fullName>
    </submittedName>
</protein>
<keyword evidence="2" id="KW-1185">Reference proteome</keyword>
<dbReference type="EMBL" id="VRLW01000001">
    <property type="protein sequence ID" value="KAA1261039.1"/>
    <property type="molecule type" value="Genomic_DNA"/>
</dbReference>
<gene>
    <name evidence="1" type="ORF">LF1_35830</name>
</gene>
<proteinExistence type="predicted"/>
<evidence type="ECO:0000313" key="2">
    <source>
        <dbReference type="Proteomes" id="UP000322699"/>
    </source>
</evidence>
<name>A0A5B1CMN3_9BACT</name>
<organism evidence="1 2">
    <name type="scientific">Rubripirellula obstinata</name>
    <dbReference type="NCBI Taxonomy" id="406547"/>
    <lineage>
        <taxon>Bacteria</taxon>
        <taxon>Pseudomonadati</taxon>
        <taxon>Planctomycetota</taxon>
        <taxon>Planctomycetia</taxon>
        <taxon>Pirellulales</taxon>
        <taxon>Pirellulaceae</taxon>
        <taxon>Rubripirellula</taxon>
    </lineage>
</organism>
<comment type="caution">
    <text evidence="1">The sequence shown here is derived from an EMBL/GenBank/DDBJ whole genome shotgun (WGS) entry which is preliminary data.</text>
</comment>
<evidence type="ECO:0000313" key="1">
    <source>
        <dbReference type="EMBL" id="KAA1261039.1"/>
    </source>
</evidence>
<dbReference type="Proteomes" id="UP000322699">
    <property type="component" value="Unassembled WGS sequence"/>
</dbReference>